<evidence type="ECO:0000256" key="1">
    <source>
        <dbReference type="SAM" id="MobiDB-lite"/>
    </source>
</evidence>
<dbReference type="EMBL" id="CDMY01000319">
    <property type="protein sequence ID" value="CEM02154.1"/>
    <property type="molecule type" value="Genomic_DNA"/>
</dbReference>
<dbReference type="Proteomes" id="UP000041254">
    <property type="component" value="Unassembled WGS sequence"/>
</dbReference>
<accession>A0A0G4EUN1</accession>
<dbReference type="VEuPathDB" id="CryptoDB:Vbra_1717"/>
<dbReference type="AlphaFoldDB" id="A0A0G4EUN1"/>
<reference evidence="2 3" key="1">
    <citation type="submission" date="2014-11" db="EMBL/GenBank/DDBJ databases">
        <authorList>
            <person name="Zhu J."/>
            <person name="Qi W."/>
            <person name="Song R."/>
        </authorList>
    </citation>
    <scope>NUCLEOTIDE SEQUENCE [LARGE SCALE GENOMIC DNA]</scope>
</reference>
<feature type="compositionally biased region" description="Polar residues" evidence="1">
    <location>
        <begin position="136"/>
        <end position="145"/>
    </location>
</feature>
<keyword evidence="3" id="KW-1185">Reference proteome</keyword>
<evidence type="ECO:0000313" key="3">
    <source>
        <dbReference type="Proteomes" id="UP000041254"/>
    </source>
</evidence>
<dbReference type="InParanoid" id="A0A0G4EUN1"/>
<feature type="compositionally biased region" description="Low complexity" evidence="1">
    <location>
        <begin position="50"/>
        <end position="61"/>
    </location>
</feature>
<gene>
    <name evidence="2" type="ORF">Vbra_1717</name>
</gene>
<evidence type="ECO:0000313" key="2">
    <source>
        <dbReference type="EMBL" id="CEM02154.1"/>
    </source>
</evidence>
<sequence>MQMTGSLMPSNASQAAGRGAGFAFGWCAPSPSSVGVSSSGGSMMAFPPAASMAPPTSTSTAHMDVDHPHTSPSPSTSLLAITDAPLTYVPSATWPVRVPTVAHTHQHQQHQHESSMAAASHSGNVDMKASHHDTPQHSTAQQGGTSWHCPYEVLQPARAPKRRADMIEVAMDADMMTDNVKELMDRPYKAQRTVEMVRALHC</sequence>
<name>A0A0G4EUN1_VITBC</name>
<proteinExistence type="predicted"/>
<feature type="region of interest" description="Disordered" evidence="1">
    <location>
        <begin position="50"/>
        <end position="75"/>
    </location>
</feature>
<protein>
    <submittedName>
        <fullName evidence="2">Uncharacterized protein</fullName>
    </submittedName>
</protein>
<organism evidence="2 3">
    <name type="scientific">Vitrella brassicaformis (strain CCMP3155)</name>
    <dbReference type="NCBI Taxonomy" id="1169540"/>
    <lineage>
        <taxon>Eukaryota</taxon>
        <taxon>Sar</taxon>
        <taxon>Alveolata</taxon>
        <taxon>Colpodellida</taxon>
        <taxon>Vitrellaceae</taxon>
        <taxon>Vitrella</taxon>
    </lineage>
</organism>
<feature type="region of interest" description="Disordered" evidence="1">
    <location>
        <begin position="102"/>
        <end position="148"/>
    </location>
</feature>